<dbReference type="Proteomes" id="UP001243009">
    <property type="component" value="Unassembled WGS sequence"/>
</dbReference>
<dbReference type="Gene3D" id="3.40.190.150">
    <property type="entry name" value="Bordetella uptake gene, domain 1"/>
    <property type="match status" value="1"/>
</dbReference>
<dbReference type="PIRSF" id="PIRSF017082">
    <property type="entry name" value="YflP"/>
    <property type="match status" value="1"/>
</dbReference>
<accession>A0ABT9DTF1</accession>
<dbReference type="EMBL" id="JAUTWS010000002">
    <property type="protein sequence ID" value="MDO9707172.1"/>
    <property type="molecule type" value="Genomic_DNA"/>
</dbReference>
<comment type="similarity">
    <text evidence="1">Belongs to the UPF0065 (bug) family.</text>
</comment>
<gene>
    <name evidence="2" type="ORF">Q7A36_02375</name>
</gene>
<dbReference type="InterPro" id="IPR042100">
    <property type="entry name" value="Bug_dom1"/>
</dbReference>
<evidence type="ECO:0000313" key="3">
    <source>
        <dbReference type="Proteomes" id="UP001243009"/>
    </source>
</evidence>
<comment type="caution">
    <text evidence="2">The sequence shown here is derived from an EMBL/GenBank/DDBJ whole genome shotgun (WGS) entry which is preliminary data.</text>
</comment>
<reference evidence="2 3" key="1">
    <citation type="submission" date="2023-08" db="EMBL/GenBank/DDBJ databases">
        <title>The draft genome sequence of Paracraurococcus sp. LOR1-02.</title>
        <authorList>
            <person name="Kingkaew E."/>
            <person name="Tanasupawat S."/>
        </authorList>
    </citation>
    <scope>NUCLEOTIDE SEQUENCE [LARGE SCALE GENOMIC DNA]</scope>
    <source>
        <strain evidence="2 3">LOR1-02</strain>
    </source>
</reference>
<keyword evidence="3" id="KW-1185">Reference proteome</keyword>
<protein>
    <submittedName>
        <fullName evidence="2">Tripartite tricarboxylate transporter substrate binding protein</fullName>
    </submittedName>
</protein>
<dbReference type="PANTHER" id="PTHR42928">
    <property type="entry name" value="TRICARBOXYLATE-BINDING PROTEIN"/>
    <property type="match status" value="1"/>
</dbReference>
<sequence>MQGRIGRRPMLGALGGALAASRVAAQGEWRPDRPVRMIVPSGPGSGADVIARALAMKLAESFGQGVVVENLNQGVGAVGILAAARARPDGHTLMCSISSILLAPLVDPSLSYDVRQFMPVSQLHQAATVLVVPPQVPARTLQQFLALVRAQPERFILADYGHGTASHINAALLIKRAGLGNEIVHYTNTPNLIRDLIADHIRCGIVDSASGMQSIRDGQVHALAVSGRRRLGVLGEIPTFGELGFPGFEPAPWQAVFLPQGTPAPIAAVIERAVRQAVAAPDFAARLRGLGFEPVGGSAEDLAQMLASERETWAAVIAETGIRPA</sequence>
<dbReference type="PANTHER" id="PTHR42928:SF5">
    <property type="entry name" value="BLR1237 PROTEIN"/>
    <property type="match status" value="1"/>
</dbReference>
<dbReference type="InterPro" id="IPR005064">
    <property type="entry name" value="BUG"/>
</dbReference>
<name>A0ABT9DTF1_9PROT</name>
<organism evidence="2 3">
    <name type="scientific">Paracraurococcus lichenis</name>
    <dbReference type="NCBI Taxonomy" id="3064888"/>
    <lineage>
        <taxon>Bacteria</taxon>
        <taxon>Pseudomonadati</taxon>
        <taxon>Pseudomonadota</taxon>
        <taxon>Alphaproteobacteria</taxon>
        <taxon>Acetobacterales</taxon>
        <taxon>Roseomonadaceae</taxon>
        <taxon>Paracraurococcus</taxon>
    </lineage>
</organism>
<dbReference type="RefSeq" id="WP_305102044.1">
    <property type="nucleotide sequence ID" value="NZ_JAUTWS010000002.1"/>
</dbReference>
<dbReference type="Pfam" id="PF03401">
    <property type="entry name" value="TctC"/>
    <property type="match status" value="1"/>
</dbReference>
<dbReference type="Gene3D" id="3.40.190.10">
    <property type="entry name" value="Periplasmic binding protein-like II"/>
    <property type="match status" value="1"/>
</dbReference>
<dbReference type="CDD" id="cd07012">
    <property type="entry name" value="PBP2_Bug_TTT"/>
    <property type="match status" value="1"/>
</dbReference>
<evidence type="ECO:0000256" key="1">
    <source>
        <dbReference type="ARBA" id="ARBA00006987"/>
    </source>
</evidence>
<dbReference type="SUPFAM" id="SSF53850">
    <property type="entry name" value="Periplasmic binding protein-like II"/>
    <property type="match status" value="1"/>
</dbReference>
<proteinExistence type="inferred from homology"/>
<evidence type="ECO:0000313" key="2">
    <source>
        <dbReference type="EMBL" id="MDO9707172.1"/>
    </source>
</evidence>